<dbReference type="OrthoDB" id="1340558at2"/>
<evidence type="ECO:0000313" key="1">
    <source>
        <dbReference type="EMBL" id="QEE48116.1"/>
    </source>
</evidence>
<dbReference type="AlphaFoldDB" id="A0A5B9FQ35"/>
<accession>A0A5B9FQ35</accession>
<sequence>MKKFIYGILGLAALSLASCDYHDPNDGKFGGESSAGWVQFEEDGVSYLNAVQGTESTIEATIPVVIKSVDLIDLSGNPVTNNPVNEGLTVNYTVEDIDGSSSFISIPGSVYIPKGEVSANITFTIPASAQISCTEFKVTLTSTSNSNVTIGFEDNNIVSQNFVVGAYDINAMVGTYDVLEDGQFQYTCNVALGAEPNSLVISNLYDTNPASQTTIYVNENGTITFPSLLDNFLFTSGQVGDVYVQGLDGYFTCKNGGTIEFDFNLRYGTNQATTVGPVNVVMTKQ</sequence>
<organism evidence="1 2">
    <name type="scientific">Flavobacterium alkalisoli</name>
    <dbReference type="NCBI Taxonomy" id="2602769"/>
    <lineage>
        <taxon>Bacteria</taxon>
        <taxon>Pseudomonadati</taxon>
        <taxon>Bacteroidota</taxon>
        <taxon>Flavobacteriia</taxon>
        <taxon>Flavobacteriales</taxon>
        <taxon>Flavobacteriaceae</taxon>
        <taxon>Flavobacterium</taxon>
    </lineage>
</organism>
<dbReference type="EMBL" id="CP042831">
    <property type="protein sequence ID" value="QEE48116.1"/>
    <property type="molecule type" value="Genomic_DNA"/>
</dbReference>
<name>A0A5B9FQ35_9FLAO</name>
<protein>
    <recommendedName>
        <fullName evidence="3">DUF1735 domain-containing protein</fullName>
    </recommendedName>
</protein>
<dbReference type="Proteomes" id="UP000321222">
    <property type="component" value="Chromosome"/>
</dbReference>
<evidence type="ECO:0008006" key="3">
    <source>
        <dbReference type="Google" id="ProtNLM"/>
    </source>
</evidence>
<gene>
    <name evidence="1" type="ORF">FUA48_00545</name>
</gene>
<reference evidence="1 2" key="1">
    <citation type="submission" date="2019-08" db="EMBL/GenBank/DDBJ databases">
        <title>Flavobacterium alkalisoli sp. nov., isolated from rhizosphere soil of Suaeda salsa.</title>
        <authorList>
            <person name="Sun J.-Q."/>
            <person name="Xu L."/>
        </authorList>
    </citation>
    <scope>NUCLEOTIDE SEQUENCE [LARGE SCALE GENOMIC DNA]</scope>
    <source>
        <strain evidence="1 2">XS-5</strain>
    </source>
</reference>
<dbReference type="PROSITE" id="PS51257">
    <property type="entry name" value="PROKAR_LIPOPROTEIN"/>
    <property type="match status" value="1"/>
</dbReference>
<keyword evidence="2" id="KW-1185">Reference proteome</keyword>
<evidence type="ECO:0000313" key="2">
    <source>
        <dbReference type="Proteomes" id="UP000321222"/>
    </source>
</evidence>
<proteinExistence type="predicted"/>
<dbReference type="RefSeq" id="WP_147581618.1">
    <property type="nucleotide sequence ID" value="NZ_CP042831.1"/>
</dbReference>
<dbReference type="KEGG" id="fak:FUA48_00545"/>